<dbReference type="Proteomes" id="UP000663935">
    <property type="component" value="Chromosome"/>
</dbReference>
<evidence type="ECO:0000256" key="1">
    <source>
        <dbReference type="ARBA" id="ARBA00023125"/>
    </source>
</evidence>
<gene>
    <name evidence="3" type="ORF">JL193_13090</name>
</gene>
<feature type="domain" description="HTH cro/C1-type" evidence="2">
    <location>
        <begin position="6"/>
        <end position="60"/>
    </location>
</feature>
<dbReference type="PANTHER" id="PTHR46558:SF11">
    <property type="entry name" value="HTH-TYPE TRANSCRIPTIONAL REGULATOR XRE"/>
    <property type="match status" value="1"/>
</dbReference>
<accession>A0ABX7ST33</accession>
<dbReference type="RefSeq" id="WP_207971224.1">
    <property type="nucleotide sequence ID" value="NZ_CP071795.1"/>
</dbReference>
<reference evidence="3 4" key="1">
    <citation type="submission" date="2021-03" db="EMBL/GenBank/DDBJ databases">
        <title>Complete genome of Polaribacter_sp.G4M1.</title>
        <authorList>
            <person name="Jeong S.W."/>
            <person name="Bae J.W."/>
        </authorList>
    </citation>
    <scope>NUCLEOTIDE SEQUENCE [LARGE SCALE GENOMIC DNA]</scope>
    <source>
        <strain evidence="3 4">G4M1</strain>
    </source>
</reference>
<keyword evidence="4" id="KW-1185">Reference proteome</keyword>
<sequence>MNVLRLKEVLKEKGISGKGLSEKVGVTQATISNISNGNHFPKPDLLLQIAETLDVDVKDLFNSTKTNKDPKAEMQSIINQLETLKAKL</sequence>
<dbReference type="CDD" id="cd00093">
    <property type="entry name" value="HTH_XRE"/>
    <property type="match status" value="1"/>
</dbReference>
<evidence type="ECO:0000259" key="2">
    <source>
        <dbReference type="PROSITE" id="PS50943"/>
    </source>
</evidence>
<dbReference type="Pfam" id="PF12844">
    <property type="entry name" value="HTH_19"/>
    <property type="match status" value="1"/>
</dbReference>
<dbReference type="PANTHER" id="PTHR46558">
    <property type="entry name" value="TRACRIPTIONAL REGULATORY PROTEIN-RELATED-RELATED"/>
    <property type="match status" value="1"/>
</dbReference>
<dbReference type="EMBL" id="CP071795">
    <property type="protein sequence ID" value="QTD37047.1"/>
    <property type="molecule type" value="Genomic_DNA"/>
</dbReference>
<evidence type="ECO:0000313" key="4">
    <source>
        <dbReference type="Proteomes" id="UP000663935"/>
    </source>
</evidence>
<dbReference type="PROSITE" id="PS50943">
    <property type="entry name" value="HTH_CROC1"/>
    <property type="match status" value="1"/>
</dbReference>
<organism evidence="3 4">
    <name type="scientific">Polaribacter batillariae</name>
    <dbReference type="NCBI Taxonomy" id="2808900"/>
    <lineage>
        <taxon>Bacteria</taxon>
        <taxon>Pseudomonadati</taxon>
        <taxon>Bacteroidota</taxon>
        <taxon>Flavobacteriia</taxon>
        <taxon>Flavobacteriales</taxon>
        <taxon>Flavobacteriaceae</taxon>
    </lineage>
</organism>
<dbReference type="InterPro" id="IPR001387">
    <property type="entry name" value="Cro/C1-type_HTH"/>
</dbReference>
<proteinExistence type="predicted"/>
<dbReference type="SMART" id="SM00530">
    <property type="entry name" value="HTH_XRE"/>
    <property type="match status" value="1"/>
</dbReference>
<dbReference type="Gene3D" id="1.10.260.40">
    <property type="entry name" value="lambda repressor-like DNA-binding domains"/>
    <property type="match status" value="1"/>
</dbReference>
<keyword evidence="1" id="KW-0238">DNA-binding</keyword>
<dbReference type="InterPro" id="IPR010982">
    <property type="entry name" value="Lambda_DNA-bd_dom_sf"/>
</dbReference>
<name>A0ABX7ST33_9FLAO</name>
<evidence type="ECO:0000313" key="3">
    <source>
        <dbReference type="EMBL" id="QTD37047.1"/>
    </source>
</evidence>
<dbReference type="SUPFAM" id="SSF47413">
    <property type="entry name" value="lambda repressor-like DNA-binding domains"/>
    <property type="match status" value="1"/>
</dbReference>
<protein>
    <submittedName>
        <fullName evidence="3">Helix-turn-helix transcriptional regulator</fullName>
    </submittedName>
</protein>